<dbReference type="InterPro" id="IPR027304">
    <property type="entry name" value="Trigger_fact/SurA_dom_sf"/>
</dbReference>
<keyword evidence="4" id="KW-1185">Reference proteome</keyword>
<reference evidence="3 4" key="1">
    <citation type="submission" date="2016-11" db="EMBL/GenBank/DDBJ databases">
        <authorList>
            <person name="Jaros S."/>
            <person name="Januszkiewicz K."/>
            <person name="Wedrychowicz H."/>
        </authorList>
    </citation>
    <scope>NUCLEOTIDE SEQUENCE [LARGE SCALE GENOMIC DNA]</scope>
    <source>
        <strain evidence="3 4">ATCC 23634</strain>
    </source>
</reference>
<sequence>MKRLALGLFIAVALAAAPVTAALAATVKVSVNGSAITDVQISQRLKLFELEGKSGQTAARDELVNEAIMLQEAKRLGIEVTDKQVNDAMVNVARNIRQSYDNLLKILSSRGVPKSTLEDRLRANIAWGQVTQAAIIPRVQISDLELDKRAEQRVNAANSFDYILKEVIFVGTPGQASGRTSEANRYRSAYKGCDTAVQTSLNFRDAAVLDMGRRHATQLPEALAKELAGLNVGGITKPRTTESGVSMLAVCAKTVAEDTTFIKNNLRQEVGSEQLKGEAEKYMADLKKQARIVYH</sequence>
<accession>A0A1K2HSW5</accession>
<keyword evidence="1 2" id="KW-0732">Signal</keyword>
<dbReference type="SUPFAM" id="SSF109998">
    <property type="entry name" value="Triger factor/SurA peptide-binding domain-like"/>
    <property type="match status" value="1"/>
</dbReference>
<feature type="chain" id="PRO_5012250418" evidence="2">
    <location>
        <begin position="22"/>
        <end position="295"/>
    </location>
</feature>
<evidence type="ECO:0000313" key="4">
    <source>
        <dbReference type="Proteomes" id="UP000183447"/>
    </source>
</evidence>
<gene>
    <name evidence="3" type="ORF">SAMN02983003_0193</name>
</gene>
<name>A0A1K2HSW5_9HYPH</name>
<dbReference type="Proteomes" id="UP000183447">
    <property type="component" value="Unassembled WGS sequence"/>
</dbReference>
<evidence type="ECO:0000256" key="2">
    <source>
        <dbReference type="SAM" id="SignalP"/>
    </source>
</evidence>
<proteinExistence type="predicted"/>
<dbReference type="AlphaFoldDB" id="A0A1K2HSW5"/>
<dbReference type="STRING" id="665118.SAMN02983003_0193"/>
<feature type="signal peptide" evidence="2">
    <location>
        <begin position="1"/>
        <end position="21"/>
    </location>
</feature>
<dbReference type="RefSeq" id="WP_072338548.1">
    <property type="nucleotide sequence ID" value="NZ_FPKU01000001.1"/>
</dbReference>
<dbReference type="Pfam" id="PF13624">
    <property type="entry name" value="SurA_N_3"/>
    <property type="match status" value="1"/>
</dbReference>
<dbReference type="Gene3D" id="1.10.4030.10">
    <property type="entry name" value="Porin chaperone SurA, peptide-binding domain"/>
    <property type="match status" value="1"/>
</dbReference>
<dbReference type="PANTHER" id="PTHR47637">
    <property type="entry name" value="CHAPERONE SURA"/>
    <property type="match status" value="1"/>
</dbReference>
<dbReference type="InterPro" id="IPR050280">
    <property type="entry name" value="OMP_Chaperone_SurA"/>
</dbReference>
<organism evidence="3 4">
    <name type="scientific">Devosia enhydra</name>
    <dbReference type="NCBI Taxonomy" id="665118"/>
    <lineage>
        <taxon>Bacteria</taxon>
        <taxon>Pseudomonadati</taxon>
        <taxon>Pseudomonadota</taxon>
        <taxon>Alphaproteobacteria</taxon>
        <taxon>Hyphomicrobiales</taxon>
        <taxon>Devosiaceae</taxon>
        <taxon>Devosia</taxon>
    </lineage>
</organism>
<evidence type="ECO:0000313" key="3">
    <source>
        <dbReference type="EMBL" id="SFZ80891.1"/>
    </source>
</evidence>
<dbReference type="GO" id="GO:0003755">
    <property type="term" value="F:peptidyl-prolyl cis-trans isomerase activity"/>
    <property type="evidence" value="ECO:0007669"/>
    <property type="project" value="UniProtKB-KW"/>
</dbReference>
<dbReference type="EMBL" id="FPKU01000001">
    <property type="protein sequence ID" value="SFZ80891.1"/>
    <property type="molecule type" value="Genomic_DNA"/>
</dbReference>
<evidence type="ECO:0000256" key="1">
    <source>
        <dbReference type="ARBA" id="ARBA00022729"/>
    </source>
</evidence>
<dbReference type="PANTHER" id="PTHR47637:SF1">
    <property type="entry name" value="CHAPERONE SURA"/>
    <property type="match status" value="1"/>
</dbReference>
<protein>
    <submittedName>
        <fullName evidence="3">Periplasmic chaperone for outer membrane proteins SurA</fullName>
    </submittedName>
</protein>